<keyword evidence="4" id="KW-1185">Reference proteome</keyword>
<organism evidence="3 4">
    <name type="scientific">Nesterenkonia salmonea</name>
    <dbReference type="NCBI Taxonomy" id="1804987"/>
    <lineage>
        <taxon>Bacteria</taxon>
        <taxon>Bacillati</taxon>
        <taxon>Actinomycetota</taxon>
        <taxon>Actinomycetes</taxon>
        <taxon>Micrococcales</taxon>
        <taxon>Micrococcaceae</taxon>
        <taxon>Nesterenkonia</taxon>
    </lineage>
</organism>
<dbReference type="RefSeq" id="WP_138253305.1">
    <property type="nucleotide sequence ID" value="NZ_VAVZ01000024.1"/>
</dbReference>
<accession>A0A5R9BC74</accession>
<keyword evidence="1" id="KW-0472">Membrane</keyword>
<protein>
    <recommendedName>
        <fullName evidence="2">DUF6286 domain-containing protein</fullName>
    </recommendedName>
</protein>
<evidence type="ECO:0000313" key="4">
    <source>
        <dbReference type="Proteomes" id="UP000310458"/>
    </source>
</evidence>
<feature type="transmembrane region" description="Helical" evidence="1">
    <location>
        <begin position="59"/>
        <end position="80"/>
    </location>
</feature>
<dbReference type="Proteomes" id="UP000310458">
    <property type="component" value="Unassembled WGS sequence"/>
</dbReference>
<feature type="domain" description="DUF6286" evidence="2">
    <location>
        <begin position="69"/>
        <end position="175"/>
    </location>
</feature>
<reference evidence="3 4" key="1">
    <citation type="submission" date="2019-05" db="EMBL/GenBank/DDBJ databases">
        <title>Nesterenkonia sp. GY074 isolated from the Southern Atlantic Ocean.</title>
        <authorList>
            <person name="Zhang G."/>
        </authorList>
    </citation>
    <scope>NUCLEOTIDE SEQUENCE [LARGE SCALE GENOMIC DNA]</scope>
    <source>
        <strain evidence="3 4">GY074</strain>
    </source>
</reference>
<evidence type="ECO:0000256" key="1">
    <source>
        <dbReference type="SAM" id="Phobius"/>
    </source>
</evidence>
<evidence type="ECO:0000259" key="2">
    <source>
        <dbReference type="Pfam" id="PF19803"/>
    </source>
</evidence>
<dbReference type="InterPro" id="IPR046253">
    <property type="entry name" value="DUF6286"/>
</dbReference>
<evidence type="ECO:0000313" key="3">
    <source>
        <dbReference type="EMBL" id="TLP96218.1"/>
    </source>
</evidence>
<proteinExistence type="predicted"/>
<keyword evidence="1" id="KW-1133">Transmembrane helix</keyword>
<name>A0A5R9BC74_9MICC</name>
<dbReference type="EMBL" id="VAVZ01000024">
    <property type="protein sequence ID" value="TLP96218.1"/>
    <property type="molecule type" value="Genomic_DNA"/>
</dbReference>
<gene>
    <name evidence="3" type="ORF">FEF26_09520</name>
</gene>
<comment type="caution">
    <text evidence="3">The sequence shown here is derived from an EMBL/GenBank/DDBJ whole genome shotgun (WGS) entry which is preliminary data.</text>
</comment>
<sequence>MSSPRIRQRPDRRTPALAVAFIMAAVGILGIWWSAAALIERQNLAGLDGLEGRTWESLLLILGAAGAVLLGLVLILVALIPGKAAVTPMRVPNVGPERNTVVTTKGLARIVNAEAERTEGTVGVRATGTPGRVKVLVDTVAPNGRDVRNLVSERSRDRFCSLRLKRVPRVAVRTRRKEKR</sequence>
<feature type="transmembrane region" description="Helical" evidence="1">
    <location>
        <begin position="16"/>
        <end position="39"/>
    </location>
</feature>
<dbReference type="Pfam" id="PF19803">
    <property type="entry name" value="DUF6286"/>
    <property type="match status" value="1"/>
</dbReference>
<dbReference type="AlphaFoldDB" id="A0A5R9BC74"/>
<keyword evidence="1" id="KW-0812">Transmembrane</keyword>